<dbReference type="AlphaFoldDB" id="A0A6C0BC40"/>
<accession>A0A6C0BC40</accession>
<protein>
    <submittedName>
        <fullName evidence="1">Uncharacterized protein</fullName>
    </submittedName>
</protein>
<name>A0A6C0BC40_9ZZZZ</name>
<reference evidence="1" key="1">
    <citation type="journal article" date="2020" name="Nature">
        <title>Giant virus diversity and host interactions through global metagenomics.</title>
        <authorList>
            <person name="Schulz F."/>
            <person name="Roux S."/>
            <person name="Paez-Espino D."/>
            <person name="Jungbluth S."/>
            <person name="Walsh D.A."/>
            <person name="Denef V.J."/>
            <person name="McMahon K.D."/>
            <person name="Konstantinidis K.T."/>
            <person name="Eloe-Fadrosh E.A."/>
            <person name="Kyrpides N.C."/>
            <person name="Woyke T."/>
        </authorList>
    </citation>
    <scope>NUCLEOTIDE SEQUENCE</scope>
    <source>
        <strain evidence="1">GVMAG-M-3300010160-26</strain>
    </source>
</reference>
<organism evidence="1">
    <name type="scientific">viral metagenome</name>
    <dbReference type="NCBI Taxonomy" id="1070528"/>
    <lineage>
        <taxon>unclassified sequences</taxon>
        <taxon>metagenomes</taxon>
        <taxon>organismal metagenomes</taxon>
    </lineage>
</organism>
<proteinExistence type="predicted"/>
<dbReference type="EMBL" id="MN739114">
    <property type="protein sequence ID" value="QHS89610.1"/>
    <property type="molecule type" value="Genomic_DNA"/>
</dbReference>
<evidence type="ECO:0000313" key="1">
    <source>
        <dbReference type="EMBL" id="QHS89610.1"/>
    </source>
</evidence>
<sequence length="76" mass="8501">MDINSPKSAAIATVEWLEFDIQTLKQEIDGYFLCFEKGSLSVENGTVAAIVLERQMTLRRLEKSLVIAKQLLASLD</sequence>